<keyword evidence="1" id="KW-0472">Membrane</keyword>
<evidence type="ECO:0000256" key="1">
    <source>
        <dbReference type="SAM" id="Phobius"/>
    </source>
</evidence>
<dbReference type="EMBL" id="FN554972">
    <property type="protein sequence ID" value="CBH14617.1"/>
    <property type="molecule type" value="Genomic_DNA"/>
</dbReference>
<dbReference type="AlphaFoldDB" id="C9ZYW8"/>
<feature type="transmembrane region" description="Helical" evidence="1">
    <location>
        <begin position="73"/>
        <end position="95"/>
    </location>
</feature>
<dbReference type="RefSeq" id="XP_011776883.1">
    <property type="nucleotide sequence ID" value="XM_011778581.1"/>
</dbReference>
<feature type="transmembrane region" description="Helical" evidence="1">
    <location>
        <begin position="33"/>
        <end position="53"/>
    </location>
</feature>
<evidence type="ECO:0000313" key="2">
    <source>
        <dbReference type="EMBL" id="CBH14617.1"/>
    </source>
</evidence>
<dbReference type="Proteomes" id="UP000002316">
    <property type="component" value="Chromosome 9"/>
</dbReference>
<name>C9ZYW8_TRYB9</name>
<evidence type="ECO:0000313" key="3">
    <source>
        <dbReference type="Proteomes" id="UP000002316"/>
    </source>
</evidence>
<dbReference type="KEGG" id="tbg:TbgDal_IX6930"/>
<accession>C9ZYW8</accession>
<proteinExistence type="predicted"/>
<reference evidence="3" key="1">
    <citation type="journal article" date="2010" name="PLoS Negl. Trop. Dis.">
        <title>The genome sequence of Trypanosoma brucei gambiense, causative agent of chronic human african trypanosomiasis.</title>
        <authorList>
            <person name="Jackson A.P."/>
            <person name="Sanders M."/>
            <person name="Berry A."/>
            <person name="McQuillan J."/>
            <person name="Aslett M.A."/>
            <person name="Quail M.A."/>
            <person name="Chukualim B."/>
            <person name="Capewell P."/>
            <person name="MacLeod A."/>
            <person name="Melville S.E."/>
            <person name="Gibson W."/>
            <person name="Barry J.D."/>
            <person name="Berriman M."/>
            <person name="Hertz-Fowler C."/>
        </authorList>
    </citation>
    <scope>NUCLEOTIDE SEQUENCE [LARGE SCALE GENOMIC DNA]</scope>
    <source>
        <strain evidence="3">MHOM/CI/86/DAL972</strain>
    </source>
</reference>
<protein>
    <submittedName>
        <fullName evidence="2">Uncharacterized protein</fullName>
    </submittedName>
</protein>
<keyword evidence="1" id="KW-0812">Transmembrane</keyword>
<sequence length="115" mass="13278">MFGGVSYVALQVRGAPHVTHFSVMSYRSNAHSICFYFPFLSFPRVVILCLFLYFTSYNKNIDLPLPPPLSTLFFFFCFLPLENTTLCTLSEALALSFSKSCRYKLFCFSLVWFSF</sequence>
<organism evidence="2 3">
    <name type="scientific">Trypanosoma brucei gambiense (strain MHOM/CI/86/DAL972)</name>
    <dbReference type="NCBI Taxonomy" id="679716"/>
    <lineage>
        <taxon>Eukaryota</taxon>
        <taxon>Discoba</taxon>
        <taxon>Euglenozoa</taxon>
        <taxon>Kinetoplastea</taxon>
        <taxon>Metakinetoplastina</taxon>
        <taxon>Trypanosomatida</taxon>
        <taxon>Trypanosomatidae</taxon>
        <taxon>Trypanosoma</taxon>
    </lineage>
</organism>
<dbReference type="GeneID" id="23860734"/>
<gene>
    <name evidence="2" type="ORF">TbgDal_IX6930</name>
</gene>
<keyword evidence="1" id="KW-1133">Transmembrane helix</keyword>